<dbReference type="RefSeq" id="WP_203726621.1">
    <property type="nucleotide sequence ID" value="NZ_BAAATX010000003.1"/>
</dbReference>
<keyword evidence="3" id="KW-1185">Reference proteome</keyword>
<comment type="caution">
    <text evidence="2">The sequence shown here is derived from an EMBL/GenBank/DDBJ whole genome shotgun (WGS) entry which is preliminary data.</text>
</comment>
<accession>A0ABQ3YTV9</accession>
<proteinExistence type="predicted"/>
<evidence type="ECO:0000256" key="1">
    <source>
        <dbReference type="SAM" id="SignalP"/>
    </source>
</evidence>
<keyword evidence="1" id="KW-0732">Signal</keyword>
<organism evidence="2 3">
    <name type="scientific">Paractinoplanes durhamensis</name>
    <dbReference type="NCBI Taxonomy" id="113563"/>
    <lineage>
        <taxon>Bacteria</taxon>
        <taxon>Bacillati</taxon>
        <taxon>Actinomycetota</taxon>
        <taxon>Actinomycetes</taxon>
        <taxon>Micromonosporales</taxon>
        <taxon>Micromonosporaceae</taxon>
        <taxon>Paractinoplanes</taxon>
    </lineage>
</organism>
<dbReference type="PROSITE" id="PS51257">
    <property type="entry name" value="PROKAR_LIPOPROTEIN"/>
    <property type="match status" value="1"/>
</dbReference>
<sequence length="157" mass="15832">MRRAVLALIFGGALSALAACGTATGQTPSTAASGPGGGALPSALVQTKESCEALGQAYTKNVGPFAEALSKMVAGPAKTTQDAAQQKLTALATAVRTATETSADAQIKADGKQTADSLQAKAKDATFFAGIKTTDDVNKVLGPTLKEWLSPVTHHCS</sequence>
<feature type="signal peptide" evidence="1">
    <location>
        <begin position="1"/>
        <end position="18"/>
    </location>
</feature>
<reference evidence="2 3" key="1">
    <citation type="submission" date="2021-01" db="EMBL/GenBank/DDBJ databases">
        <title>Whole genome shotgun sequence of Actinoplanes durhamensis NBRC 14914.</title>
        <authorList>
            <person name="Komaki H."/>
            <person name="Tamura T."/>
        </authorList>
    </citation>
    <scope>NUCLEOTIDE SEQUENCE [LARGE SCALE GENOMIC DNA]</scope>
    <source>
        <strain evidence="2 3">NBRC 14914</strain>
    </source>
</reference>
<gene>
    <name evidence="2" type="ORF">Adu01nite_23860</name>
</gene>
<dbReference type="EMBL" id="BOML01000019">
    <property type="protein sequence ID" value="GIE01036.1"/>
    <property type="molecule type" value="Genomic_DNA"/>
</dbReference>
<name>A0ABQ3YTV9_9ACTN</name>
<feature type="chain" id="PRO_5046023586" description="Lipoprotein" evidence="1">
    <location>
        <begin position="19"/>
        <end position="157"/>
    </location>
</feature>
<evidence type="ECO:0008006" key="4">
    <source>
        <dbReference type="Google" id="ProtNLM"/>
    </source>
</evidence>
<evidence type="ECO:0000313" key="2">
    <source>
        <dbReference type="EMBL" id="GIE01036.1"/>
    </source>
</evidence>
<protein>
    <recommendedName>
        <fullName evidence="4">Lipoprotein</fullName>
    </recommendedName>
</protein>
<evidence type="ECO:0000313" key="3">
    <source>
        <dbReference type="Proteomes" id="UP000637628"/>
    </source>
</evidence>
<dbReference type="Proteomes" id="UP000637628">
    <property type="component" value="Unassembled WGS sequence"/>
</dbReference>